<dbReference type="InterPro" id="IPR007918">
    <property type="entry name" value="MDM35_apoptosis"/>
</dbReference>
<dbReference type="OrthoDB" id="19091at2759"/>
<organism evidence="4 5">
    <name type="scientific">Ramazzottius varieornatus</name>
    <name type="common">Water bear</name>
    <name type="synonym">Tardigrade</name>
    <dbReference type="NCBI Taxonomy" id="947166"/>
    <lineage>
        <taxon>Eukaryota</taxon>
        <taxon>Metazoa</taxon>
        <taxon>Ecdysozoa</taxon>
        <taxon>Tardigrada</taxon>
        <taxon>Eutardigrada</taxon>
        <taxon>Parachela</taxon>
        <taxon>Hypsibioidea</taxon>
        <taxon>Ramazzottiidae</taxon>
        <taxon>Ramazzottius</taxon>
    </lineage>
</organism>
<name>A0A1D1V2B0_RAMVA</name>
<comment type="caution">
    <text evidence="4">The sequence shown here is derived from an EMBL/GenBank/DDBJ whole genome shotgun (WGS) entry which is preliminary data.</text>
</comment>
<keyword evidence="2" id="KW-1015">Disulfide bond</keyword>
<dbReference type="GO" id="GO:0045332">
    <property type="term" value="P:phospholipid translocation"/>
    <property type="evidence" value="ECO:0007669"/>
    <property type="project" value="TreeGrafter"/>
</dbReference>
<dbReference type="GO" id="GO:0005634">
    <property type="term" value="C:nucleus"/>
    <property type="evidence" value="ECO:0007669"/>
    <property type="project" value="TreeGrafter"/>
</dbReference>
<evidence type="ECO:0000256" key="1">
    <source>
        <dbReference type="ARBA" id="ARBA00006196"/>
    </source>
</evidence>
<dbReference type="Pfam" id="PF05254">
    <property type="entry name" value="UPF0203"/>
    <property type="match status" value="1"/>
</dbReference>
<dbReference type="PANTHER" id="PTHR46403">
    <property type="entry name" value="TP53-REGULATED INHIBITOR OF APOPTOSIS 1"/>
    <property type="match status" value="1"/>
</dbReference>
<evidence type="ECO:0000313" key="5">
    <source>
        <dbReference type="Proteomes" id="UP000186922"/>
    </source>
</evidence>
<evidence type="ECO:0000313" key="4">
    <source>
        <dbReference type="EMBL" id="GAU94102.1"/>
    </source>
</evidence>
<protein>
    <submittedName>
        <fullName evidence="4">Uncharacterized protein</fullName>
    </submittedName>
</protein>
<dbReference type="AlphaFoldDB" id="A0A1D1V2B0"/>
<dbReference type="GO" id="GO:0005758">
    <property type="term" value="C:mitochondrial intermembrane space"/>
    <property type="evidence" value="ECO:0007669"/>
    <property type="project" value="TreeGrafter"/>
</dbReference>
<dbReference type="EMBL" id="BDGG01000002">
    <property type="protein sequence ID" value="GAU94102.1"/>
    <property type="molecule type" value="Genomic_DNA"/>
</dbReference>
<reference evidence="4 5" key="1">
    <citation type="journal article" date="2016" name="Nat. Commun.">
        <title>Extremotolerant tardigrade genome and improved radiotolerance of human cultured cells by tardigrade-unique protein.</title>
        <authorList>
            <person name="Hashimoto T."/>
            <person name="Horikawa D.D."/>
            <person name="Saito Y."/>
            <person name="Kuwahara H."/>
            <person name="Kozuka-Hata H."/>
            <person name="Shin-I T."/>
            <person name="Minakuchi Y."/>
            <person name="Ohishi K."/>
            <person name="Motoyama A."/>
            <person name="Aizu T."/>
            <person name="Enomoto A."/>
            <person name="Kondo K."/>
            <person name="Tanaka S."/>
            <person name="Hara Y."/>
            <person name="Koshikawa S."/>
            <person name="Sagara H."/>
            <person name="Miura T."/>
            <person name="Yokobori S."/>
            <person name="Miyagawa K."/>
            <person name="Suzuki Y."/>
            <person name="Kubo T."/>
            <person name="Oyama M."/>
            <person name="Kohara Y."/>
            <person name="Fujiyama A."/>
            <person name="Arakawa K."/>
            <person name="Katayama T."/>
            <person name="Toyoda A."/>
            <person name="Kunieda T."/>
        </authorList>
    </citation>
    <scope>NUCLEOTIDE SEQUENCE [LARGE SCALE GENOMIC DNA]</scope>
    <source>
        <strain evidence="4 5">YOKOZUNA-1</strain>
    </source>
</reference>
<dbReference type="PANTHER" id="PTHR46403:SF1">
    <property type="entry name" value="TP53-REGULATED INHIBITOR OF APOPTOSIS 1"/>
    <property type="match status" value="1"/>
</dbReference>
<proteinExistence type="inferred from homology"/>
<comment type="catalytic activity">
    <reaction evidence="3">
        <text>a 1,2-diacyl-sn-glycero-3-phosphate(in) = a 1,2-diacyl-sn-glycero-3-phosphate(out)</text>
        <dbReference type="Rhea" id="RHEA:36435"/>
        <dbReference type="ChEBI" id="CHEBI:58608"/>
    </reaction>
</comment>
<dbReference type="GO" id="GO:1990050">
    <property type="term" value="F:phosphatidic acid transfer activity"/>
    <property type="evidence" value="ECO:0007669"/>
    <property type="project" value="TreeGrafter"/>
</dbReference>
<dbReference type="PROSITE" id="PS51808">
    <property type="entry name" value="CHCH"/>
    <property type="match status" value="1"/>
</dbReference>
<dbReference type="Proteomes" id="UP000186922">
    <property type="component" value="Unassembled WGS sequence"/>
</dbReference>
<keyword evidence="5" id="KW-1185">Reference proteome</keyword>
<dbReference type="GO" id="GO:0005829">
    <property type="term" value="C:cytosol"/>
    <property type="evidence" value="ECO:0007669"/>
    <property type="project" value="TreeGrafter"/>
</dbReference>
<gene>
    <name evidence="4" type="primary">RvY_05934-1</name>
    <name evidence="4" type="synonym">RvY_05934.1</name>
    <name evidence="4" type="ORF">RvY_05934</name>
</gene>
<comment type="similarity">
    <text evidence="1">Belongs to the TRIAP1/MDM35 family.</text>
</comment>
<accession>A0A1D1V2B0</accession>
<evidence type="ECO:0000256" key="3">
    <source>
        <dbReference type="ARBA" id="ARBA00023706"/>
    </source>
</evidence>
<dbReference type="STRING" id="947166.A0A1D1V2B0"/>
<sequence length="154" mass="17889">MQTWLTRLIEKALDFSRSYMTTSICFIPNPIIIQSHNIFFTLSHSPYSARITDKVVYRSTEFVVVMPALVGQWHGMDSVCEECTDAKRKYDSCFNNWFSDRYLRGKNDLDQCDTLYKDYQNCLKTYIEEKGVDLGDISQTYLGTTADKLGDQMK</sequence>
<evidence type="ECO:0000256" key="2">
    <source>
        <dbReference type="ARBA" id="ARBA00023157"/>
    </source>
</evidence>